<comment type="caution">
    <text evidence="5">Lacks conserved residue(s) required for the propagation of feature annotation.</text>
</comment>
<dbReference type="RefSeq" id="WP_122229615.1">
    <property type="nucleotide sequence ID" value="NZ_RDQO01000003.1"/>
</dbReference>
<gene>
    <name evidence="6" type="ORF">D8I35_12180</name>
</gene>
<keyword evidence="4 5" id="KW-0472">Membrane</keyword>
<dbReference type="PANTHER" id="PTHR38452">
    <property type="entry name" value="UPF0756 MEMBRANE PROTEIN YEAL"/>
    <property type="match status" value="1"/>
</dbReference>
<reference evidence="6 7" key="1">
    <citation type="submission" date="2018-10" db="EMBL/GenBank/DDBJ databases">
        <title>Draft genome of Cortibacter populi DSM10536.</title>
        <authorList>
            <person name="Bernier A.-M."/>
            <person name="Bernard K."/>
        </authorList>
    </citation>
    <scope>NUCLEOTIDE SEQUENCE [LARGE SCALE GENOMIC DNA]</scope>
    <source>
        <strain evidence="6 7">DSM 105136</strain>
    </source>
</reference>
<evidence type="ECO:0000256" key="3">
    <source>
        <dbReference type="ARBA" id="ARBA00022989"/>
    </source>
</evidence>
<feature type="transmembrane region" description="Helical" evidence="5">
    <location>
        <begin position="85"/>
        <end position="102"/>
    </location>
</feature>
<keyword evidence="3 5" id="KW-1133">Transmembrane helix</keyword>
<dbReference type="AlphaFoldDB" id="A0A3M6QSE0"/>
<dbReference type="EMBL" id="RDQO01000003">
    <property type="protein sequence ID" value="RMX05903.1"/>
    <property type="molecule type" value="Genomic_DNA"/>
</dbReference>
<feature type="transmembrane region" description="Helical" evidence="5">
    <location>
        <begin position="114"/>
        <end position="147"/>
    </location>
</feature>
<proteinExistence type="inferred from homology"/>
<name>A0A3M6QSE0_9BURK</name>
<evidence type="ECO:0000313" key="6">
    <source>
        <dbReference type="EMBL" id="RMX05903.1"/>
    </source>
</evidence>
<dbReference type="GO" id="GO:0005886">
    <property type="term" value="C:plasma membrane"/>
    <property type="evidence" value="ECO:0007669"/>
    <property type="project" value="UniProtKB-SubCell"/>
</dbReference>
<keyword evidence="7" id="KW-1185">Reference proteome</keyword>
<dbReference type="InterPro" id="IPR007382">
    <property type="entry name" value="UPF0756_TM"/>
</dbReference>
<keyword evidence="2 5" id="KW-0812">Transmembrane</keyword>
<dbReference type="Proteomes" id="UP000278006">
    <property type="component" value="Unassembled WGS sequence"/>
</dbReference>
<comment type="similarity">
    <text evidence="5">Belongs to the UPF0756 family.</text>
</comment>
<evidence type="ECO:0000256" key="4">
    <source>
        <dbReference type="ARBA" id="ARBA00023136"/>
    </source>
</evidence>
<keyword evidence="1 5" id="KW-1003">Cell membrane</keyword>
<evidence type="ECO:0000256" key="1">
    <source>
        <dbReference type="ARBA" id="ARBA00022475"/>
    </source>
</evidence>
<evidence type="ECO:0000256" key="5">
    <source>
        <dbReference type="HAMAP-Rule" id="MF_01874"/>
    </source>
</evidence>
<organism evidence="6 7">
    <name type="scientific">Corticibacter populi</name>
    <dbReference type="NCBI Taxonomy" id="1550736"/>
    <lineage>
        <taxon>Bacteria</taxon>
        <taxon>Pseudomonadati</taxon>
        <taxon>Pseudomonadota</taxon>
        <taxon>Betaproteobacteria</taxon>
        <taxon>Burkholderiales</taxon>
        <taxon>Comamonadaceae</taxon>
        <taxon>Corticibacter</taxon>
    </lineage>
</organism>
<sequence>MSLFDSTSLILLAIAGLGIVSHNTSVAVAMLCLLLIRLTPLHVYFPLVQKHGLTVGIIILLVAVMTPIASGKIGPAELLRSFMHWKPLLAVIVGVVVAWLGGRGVTLMGSNPAIVPGLMVGTVLGVAFFKGVPVGPLIAAGLLSLLLGKS</sequence>
<comment type="subcellular location">
    <subcellularLocation>
        <location evidence="5">Cell membrane</location>
        <topology evidence="5">Multi-pass membrane protein</topology>
    </subcellularLocation>
</comment>
<protein>
    <recommendedName>
        <fullName evidence="5">UPF0756 membrane protein D8I35_12180</fullName>
    </recommendedName>
</protein>
<dbReference type="OrthoDB" id="80306at2"/>
<dbReference type="Pfam" id="PF04284">
    <property type="entry name" value="DUF441"/>
    <property type="match status" value="1"/>
</dbReference>
<dbReference type="HAMAP" id="MF_01874">
    <property type="entry name" value="UPF0756"/>
    <property type="match status" value="1"/>
</dbReference>
<comment type="caution">
    <text evidence="6">The sequence shown here is derived from an EMBL/GenBank/DDBJ whole genome shotgun (WGS) entry which is preliminary data.</text>
</comment>
<accession>A0A3M6QSE0</accession>
<feature type="transmembrane region" description="Helical" evidence="5">
    <location>
        <begin position="53"/>
        <end position="73"/>
    </location>
</feature>
<evidence type="ECO:0000313" key="7">
    <source>
        <dbReference type="Proteomes" id="UP000278006"/>
    </source>
</evidence>
<evidence type="ECO:0000256" key="2">
    <source>
        <dbReference type="ARBA" id="ARBA00022692"/>
    </source>
</evidence>
<dbReference type="PANTHER" id="PTHR38452:SF1">
    <property type="entry name" value="UPF0756 MEMBRANE PROTEIN YEAL"/>
    <property type="match status" value="1"/>
</dbReference>